<keyword evidence="4" id="KW-1185">Reference proteome</keyword>
<reference evidence="3 4" key="1">
    <citation type="journal article" date="2015" name="Environ. Microbiol.">
        <title>Genome analyses suggest the presence of polyploidy and recent human-driven expansions in eight global populations of the honeybee pathogen Nosema ceranae.</title>
        <authorList>
            <person name="Pelin A."/>
            <person name="Selman M."/>
            <person name="Aris-Brosou S."/>
            <person name="Farinelli L."/>
            <person name="Corradi N."/>
        </authorList>
    </citation>
    <scope>NUCLEOTIDE SEQUENCE [LARGE SCALE GENOMIC DNA]</scope>
    <source>
        <strain evidence="3 4">PA08 1199</strain>
    </source>
</reference>
<dbReference type="PROSITE" id="PS50011">
    <property type="entry name" value="PROTEIN_KINASE_DOM"/>
    <property type="match status" value="1"/>
</dbReference>
<dbReference type="Proteomes" id="UP000034350">
    <property type="component" value="Unassembled WGS sequence"/>
</dbReference>
<accession>A0A0F9WIB0</accession>
<dbReference type="PANTHER" id="PTHR24348">
    <property type="entry name" value="SERINE/THREONINE-PROTEIN KINASE UNC-51-RELATED"/>
    <property type="match status" value="1"/>
</dbReference>
<dbReference type="InterPro" id="IPR000719">
    <property type="entry name" value="Prot_kinase_dom"/>
</dbReference>
<evidence type="ECO:0000256" key="1">
    <source>
        <dbReference type="SAM" id="Phobius"/>
    </source>
</evidence>
<dbReference type="EMBL" id="JPQZ01000004">
    <property type="protein sequence ID" value="KKO76320.1"/>
    <property type="molecule type" value="Genomic_DNA"/>
</dbReference>
<dbReference type="SUPFAM" id="SSF56112">
    <property type="entry name" value="Protein kinase-like (PK-like)"/>
    <property type="match status" value="1"/>
</dbReference>
<sequence length="383" mass="45652">MDQNISRKKLLKFYKRTKLETSNYVVRHKKKLTISCIFTFCVFVLIRNIFFINFGDTMEKEEIYNFINNAVDRCLQKKTRYEQNKEFALIKSSLPIKPVKMTLTTAVFFLTDSKPYTVLKRIIVNKKTPIFEDKIALKLEHPHLVKSYKSNIRTYRDINNETQTLIWLYMEYLPYKVSQSYVKKDEKIIKQIAYDLLLGLQYLHNNNIAHLDLKIANIMGFNHNNEIRYKIIDFGYSRVVNKEIYLPGKNYGTFPYKPPEVVFNSIHGLKSDIWCVGAILLFLRVERTLFYDSDNKKDKALYEKFLSGRYKIKYPSDISPELRDLIKGCMRLNRNQRPSVDELLNHKFFNREYGTMFFDLYEESLDSYESEYDYTDDSIDLEL</sequence>
<organism evidence="3 4">
    <name type="scientific">Vairimorpha ceranae</name>
    <dbReference type="NCBI Taxonomy" id="40302"/>
    <lineage>
        <taxon>Eukaryota</taxon>
        <taxon>Fungi</taxon>
        <taxon>Fungi incertae sedis</taxon>
        <taxon>Microsporidia</taxon>
        <taxon>Nosematidae</taxon>
        <taxon>Vairimorpha</taxon>
    </lineage>
</organism>
<dbReference type="GeneID" id="36320483"/>
<dbReference type="GO" id="GO:0005524">
    <property type="term" value="F:ATP binding"/>
    <property type="evidence" value="ECO:0007669"/>
    <property type="project" value="InterPro"/>
</dbReference>
<dbReference type="GO" id="GO:0005737">
    <property type="term" value="C:cytoplasm"/>
    <property type="evidence" value="ECO:0007669"/>
    <property type="project" value="TreeGrafter"/>
</dbReference>
<keyword evidence="1" id="KW-1133">Transmembrane helix</keyword>
<dbReference type="OMA" id="IMGQTEN"/>
<gene>
    <name evidence="3" type="ORF">AAJ76_400038825</name>
</gene>
<evidence type="ECO:0000313" key="4">
    <source>
        <dbReference type="Proteomes" id="UP000034350"/>
    </source>
</evidence>
<keyword evidence="1" id="KW-0812">Transmembrane</keyword>
<dbReference type="InterPro" id="IPR045269">
    <property type="entry name" value="Atg1-like"/>
</dbReference>
<dbReference type="RefSeq" id="XP_024332062.1">
    <property type="nucleotide sequence ID" value="XM_024475537.1"/>
</dbReference>
<dbReference type="SMR" id="A0A0F9WIB0"/>
<dbReference type="AlphaFoldDB" id="A0A0F9WIB0"/>
<dbReference type="VEuPathDB" id="MicrosporidiaDB:NCER_102113"/>
<feature type="domain" description="Protein kinase" evidence="2">
    <location>
        <begin position="43"/>
        <end position="349"/>
    </location>
</feature>
<dbReference type="SMART" id="SM00220">
    <property type="entry name" value="S_TKc"/>
    <property type="match status" value="1"/>
</dbReference>
<dbReference type="GO" id="GO:0010506">
    <property type="term" value="P:regulation of autophagy"/>
    <property type="evidence" value="ECO:0007669"/>
    <property type="project" value="InterPro"/>
</dbReference>
<dbReference type="OrthoDB" id="266718at2759"/>
<keyword evidence="3" id="KW-0418">Kinase</keyword>
<keyword evidence="3" id="KW-0808">Transferase</keyword>
<dbReference type="Pfam" id="PF00069">
    <property type="entry name" value="Pkinase"/>
    <property type="match status" value="1"/>
</dbReference>
<dbReference type="VEuPathDB" id="MicrosporidiaDB:G9O61_00g010470"/>
<proteinExistence type="predicted"/>
<comment type="caution">
    <text evidence="3">The sequence shown here is derived from an EMBL/GenBank/DDBJ whole genome shotgun (WGS) entry which is preliminary data.</text>
</comment>
<name>A0A0F9WIB0_9MICR</name>
<dbReference type="VEuPathDB" id="MicrosporidiaDB:AAJ76_400038825"/>
<dbReference type="InterPro" id="IPR011009">
    <property type="entry name" value="Kinase-like_dom_sf"/>
</dbReference>
<feature type="transmembrane region" description="Helical" evidence="1">
    <location>
        <begin position="32"/>
        <end position="52"/>
    </location>
</feature>
<evidence type="ECO:0000313" key="3">
    <source>
        <dbReference type="EMBL" id="KKO76320.1"/>
    </source>
</evidence>
<protein>
    <submittedName>
        <fullName evidence="3">Serine threonine protein kinase</fullName>
    </submittedName>
</protein>
<dbReference type="GO" id="GO:0004674">
    <property type="term" value="F:protein serine/threonine kinase activity"/>
    <property type="evidence" value="ECO:0007669"/>
    <property type="project" value="InterPro"/>
</dbReference>
<evidence type="ECO:0000259" key="2">
    <source>
        <dbReference type="PROSITE" id="PS50011"/>
    </source>
</evidence>
<dbReference type="Gene3D" id="1.10.510.10">
    <property type="entry name" value="Transferase(Phosphotransferase) domain 1"/>
    <property type="match status" value="1"/>
</dbReference>
<keyword evidence="1" id="KW-0472">Membrane</keyword>